<dbReference type="Pfam" id="PF03704">
    <property type="entry name" value="BTAD"/>
    <property type="match status" value="1"/>
</dbReference>
<dbReference type="GO" id="GO:0006355">
    <property type="term" value="P:regulation of DNA-templated transcription"/>
    <property type="evidence" value="ECO:0007669"/>
    <property type="project" value="InterPro"/>
</dbReference>
<reference evidence="7 8" key="1">
    <citation type="submission" date="2014-05" db="EMBL/GenBank/DDBJ databases">
        <title>Draft genome sequence of Amycolatopsis rifamycinica DSM 46095.</title>
        <authorList>
            <person name="Lal R."/>
            <person name="Saxena A."/>
            <person name="Kumari R."/>
            <person name="Mukherjee U."/>
            <person name="Singh P."/>
            <person name="Sangwan N."/>
            <person name="Mahato N.K."/>
        </authorList>
    </citation>
    <scope>NUCLEOTIDE SEQUENCE [LARGE SCALE GENOMIC DNA]</scope>
    <source>
        <strain evidence="7 8">DSM 46095</strain>
    </source>
</reference>
<evidence type="ECO:0000256" key="1">
    <source>
        <dbReference type="ARBA" id="ARBA00005820"/>
    </source>
</evidence>
<keyword evidence="4" id="KW-0804">Transcription</keyword>
<accession>A0A066TUJ5</accession>
<keyword evidence="3 5" id="KW-0238">DNA-binding</keyword>
<name>A0A066TUJ5_9PSEU</name>
<evidence type="ECO:0000313" key="8">
    <source>
        <dbReference type="Proteomes" id="UP000027345"/>
    </source>
</evidence>
<dbReference type="InterPro" id="IPR016032">
    <property type="entry name" value="Sig_transdc_resp-reg_C-effctor"/>
</dbReference>
<dbReference type="InterPro" id="IPR051677">
    <property type="entry name" value="AfsR-DnrI-RedD_regulator"/>
</dbReference>
<evidence type="ECO:0000256" key="3">
    <source>
        <dbReference type="ARBA" id="ARBA00023125"/>
    </source>
</evidence>
<dbReference type="SMART" id="SM00862">
    <property type="entry name" value="Trans_reg_C"/>
    <property type="match status" value="1"/>
</dbReference>
<dbReference type="InterPro" id="IPR005158">
    <property type="entry name" value="BTAD"/>
</dbReference>
<dbReference type="Gene3D" id="1.10.10.10">
    <property type="entry name" value="Winged helix-like DNA-binding domain superfamily/Winged helix DNA-binding domain"/>
    <property type="match status" value="1"/>
</dbReference>
<dbReference type="SMART" id="SM01043">
    <property type="entry name" value="BTAD"/>
    <property type="match status" value="1"/>
</dbReference>
<dbReference type="InterPro" id="IPR011990">
    <property type="entry name" value="TPR-like_helical_dom_sf"/>
</dbReference>
<dbReference type="Pfam" id="PF00486">
    <property type="entry name" value="Trans_reg_C"/>
    <property type="match status" value="1"/>
</dbReference>
<evidence type="ECO:0000256" key="5">
    <source>
        <dbReference type="PROSITE-ProRule" id="PRU01091"/>
    </source>
</evidence>
<evidence type="ECO:0000259" key="6">
    <source>
        <dbReference type="PROSITE" id="PS51755"/>
    </source>
</evidence>
<gene>
    <name evidence="7" type="ORF">DV20_28350</name>
</gene>
<sequence length="278" mass="31279">MYSEKKLSDGLVGVAQRPVEPPESVVEFTVLGPLSVLRDGVDYAPTTPKILQLLALLVMRPGKMVHVDSITQELWASDPPRTVRTTLHTYIYHLRRCIEQNSLAESAEAMLATRAPGYIFRIDPAQVDVFHFARLQQEGQELLRQHEHAAAALRFRSALDLWSGPPLANVHCGPMLVPYTVELLEQRRNTLHMLIEAEIASGRHRELIGELRSLTAANPLDEALHGQLMRALGRSGRRSDAMAVYRSMRKRLSEELGVEPCDELQLLHRDLISEGDHH</sequence>
<comment type="caution">
    <text evidence="7">The sequence shown here is derived from an EMBL/GenBank/DDBJ whole genome shotgun (WGS) entry which is preliminary data.</text>
</comment>
<evidence type="ECO:0000256" key="2">
    <source>
        <dbReference type="ARBA" id="ARBA00023015"/>
    </source>
</evidence>
<dbReference type="AlphaFoldDB" id="A0A066TUJ5"/>
<dbReference type="SUPFAM" id="SSF48452">
    <property type="entry name" value="TPR-like"/>
    <property type="match status" value="1"/>
</dbReference>
<feature type="DNA-binding region" description="OmpR/PhoB-type" evidence="5">
    <location>
        <begin position="16"/>
        <end position="122"/>
    </location>
</feature>
<comment type="similarity">
    <text evidence="1">Belongs to the AfsR/DnrI/RedD regulatory family.</text>
</comment>
<evidence type="ECO:0000313" key="7">
    <source>
        <dbReference type="EMBL" id="KDN18861.1"/>
    </source>
</evidence>
<dbReference type="Gene3D" id="1.25.40.10">
    <property type="entry name" value="Tetratricopeptide repeat domain"/>
    <property type="match status" value="1"/>
</dbReference>
<dbReference type="SUPFAM" id="SSF46894">
    <property type="entry name" value="C-terminal effector domain of the bipartite response regulators"/>
    <property type="match status" value="1"/>
</dbReference>
<dbReference type="GO" id="GO:0003677">
    <property type="term" value="F:DNA binding"/>
    <property type="evidence" value="ECO:0007669"/>
    <property type="project" value="UniProtKB-UniRule"/>
</dbReference>
<keyword evidence="2" id="KW-0805">Transcription regulation</keyword>
<dbReference type="InterPro" id="IPR036388">
    <property type="entry name" value="WH-like_DNA-bd_sf"/>
</dbReference>
<dbReference type="Proteomes" id="UP000027345">
    <property type="component" value="Unassembled WGS sequence"/>
</dbReference>
<dbReference type="EMBL" id="JMQI01000061">
    <property type="protein sequence ID" value="KDN18861.1"/>
    <property type="molecule type" value="Genomic_DNA"/>
</dbReference>
<dbReference type="PROSITE" id="PS51755">
    <property type="entry name" value="OMPR_PHOB"/>
    <property type="match status" value="1"/>
</dbReference>
<keyword evidence="8" id="KW-1185">Reference proteome</keyword>
<proteinExistence type="inferred from homology"/>
<protein>
    <submittedName>
        <fullName evidence="7">SARP family transcriptional regulator</fullName>
    </submittedName>
</protein>
<evidence type="ECO:0000256" key="4">
    <source>
        <dbReference type="ARBA" id="ARBA00023163"/>
    </source>
</evidence>
<dbReference type="eggNOG" id="COG3629">
    <property type="taxonomic scope" value="Bacteria"/>
</dbReference>
<dbReference type="GO" id="GO:0000160">
    <property type="term" value="P:phosphorelay signal transduction system"/>
    <property type="evidence" value="ECO:0007669"/>
    <property type="project" value="InterPro"/>
</dbReference>
<dbReference type="CDD" id="cd15831">
    <property type="entry name" value="BTAD"/>
    <property type="match status" value="1"/>
</dbReference>
<dbReference type="InterPro" id="IPR001867">
    <property type="entry name" value="OmpR/PhoB-type_DNA-bd"/>
</dbReference>
<dbReference type="OrthoDB" id="3208838at2"/>
<feature type="domain" description="OmpR/PhoB-type" evidence="6">
    <location>
        <begin position="16"/>
        <end position="122"/>
    </location>
</feature>
<organism evidence="7 8">
    <name type="scientific">Amycolatopsis rifamycinica</name>
    <dbReference type="NCBI Taxonomy" id="287986"/>
    <lineage>
        <taxon>Bacteria</taxon>
        <taxon>Bacillati</taxon>
        <taxon>Actinomycetota</taxon>
        <taxon>Actinomycetes</taxon>
        <taxon>Pseudonocardiales</taxon>
        <taxon>Pseudonocardiaceae</taxon>
        <taxon>Amycolatopsis</taxon>
    </lineage>
</organism>
<dbReference type="PANTHER" id="PTHR35807:SF1">
    <property type="entry name" value="TRANSCRIPTIONAL REGULATOR REDD"/>
    <property type="match status" value="1"/>
</dbReference>
<dbReference type="PANTHER" id="PTHR35807">
    <property type="entry name" value="TRANSCRIPTIONAL REGULATOR REDD-RELATED"/>
    <property type="match status" value="1"/>
</dbReference>
<dbReference type="STRING" id="287986.DV20_28350"/>